<evidence type="ECO:0000256" key="6">
    <source>
        <dbReference type="ARBA" id="ARBA00022741"/>
    </source>
</evidence>
<evidence type="ECO:0000256" key="3">
    <source>
        <dbReference type="ARBA" id="ARBA00022490"/>
    </source>
</evidence>
<evidence type="ECO:0000256" key="5">
    <source>
        <dbReference type="ARBA" id="ARBA00022723"/>
    </source>
</evidence>
<dbReference type="Gene3D" id="3.50.40.10">
    <property type="entry name" value="Phenylalanyl-trna Synthetase, Chain B, domain 3"/>
    <property type="match status" value="1"/>
</dbReference>
<dbReference type="InterPro" id="IPR020825">
    <property type="entry name" value="Phe-tRNA_synthase-like_B3/B4"/>
</dbReference>
<keyword evidence="7" id="KW-0067">ATP-binding</keyword>
<sequence>RYAGVTISGITMADSPQWLKFKLLSVGLSPINNIVDITNYVLHELGQPLHAFDADKIKGGTVIVRTMKEGTPFITLDEVERKLSKDDLMICDEKDGMCIGGVFGGMHSGVTEATRNIFLESAYFDPVYIRRTSKRHVLNTDASFRFERGADPEMTIHALKRAAALIREIAGGKISSDIVDIYPEKMEPFSVDVSYSHVDRLIGKKIDRKVIGNILTALDIKIVATSPEGLSLIVPRYRVDVRREADVIEEILRIYGYNNVGFKEQMTSKVTHMDKPDREKLVQIISDHLSSNGFNEIMCNSLTKDAYYENDPQAVKLFNPLSTDLNRMRTNLLNGGLETIIYNANRKRSNLKLYEFGNIYS</sequence>
<accession>A0A0F8ZL47</accession>
<dbReference type="EC" id="6.1.1.20" evidence="2"/>
<evidence type="ECO:0000256" key="9">
    <source>
        <dbReference type="ARBA" id="ARBA00022917"/>
    </source>
</evidence>
<dbReference type="Pfam" id="PF03483">
    <property type="entry name" value="B3_4"/>
    <property type="match status" value="1"/>
</dbReference>
<dbReference type="SUPFAM" id="SSF56037">
    <property type="entry name" value="PheT/TilS domain"/>
    <property type="match status" value="1"/>
</dbReference>
<dbReference type="InterPro" id="IPR045060">
    <property type="entry name" value="Phe-tRNA-ligase_IIc_bsu"/>
</dbReference>
<evidence type="ECO:0000256" key="7">
    <source>
        <dbReference type="ARBA" id="ARBA00022840"/>
    </source>
</evidence>
<keyword evidence="10" id="KW-0030">Aminoacyl-tRNA synthetase</keyword>
<dbReference type="Gene3D" id="3.30.930.10">
    <property type="entry name" value="Bira Bifunctional Protein, Domain 2"/>
    <property type="match status" value="1"/>
</dbReference>
<dbReference type="GO" id="GO:0004826">
    <property type="term" value="F:phenylalanine-tRNA ligase activity"/>
    <property type="evidence" value="ECO:0007669"/>
    <property type="project" value="UniProtKB-EC"/>
</dbReference>
<keyword evidence="9" id="KW-0648">Protein biosynthesis</keyword>
<dbReference type="GO" id="GO:0006432">
    <property type="term" value="P:phenylalanyl-tRNA aminoacylation"/>
    <property type="evidence" value="ECO:0007669"/>
    <property type="project" value="InterPro"/>
</dbReference>
<feature type="non-terminal residue" evidence="12">
    <location>
        <position position="361"/>
    </location>
</feature>
<organism evidence="12">
    <name type="scientific">marine sediment metagenome</name>
    <dbReference type="NCBI Taxonomy" id="412755"/>
    <lineage>
        <taxon>unclassified sequences</taxon>
        <taxon>metagenomes</taxon>
        <taxon>ecological metagenomes</taxon>
    </lineage>
</organism>
<reference evidence="12" key="1">
    <citation type="journal article" date="2015" name="Nature">
        <title>Complex archaea that bridge the gap between prokaryotes and eukaryotes.</title>
        <authorList>
            <person name="Spang A."/>
            <person name="Saw J.H."/>
            <person name="Jorgensen S.L."/>
            <person name="Zaremba-Niedzwiedzka K."/>
            <person name="Martijn J."/>
            <person name="Lind A.E."/>
            <person name="van Eijk R."/>
            <person name="Schleper C."/>
            <person name="Guy L."/>
            <person name="Ettema T.J."/>
        </authorList>
    </citation>
    <scope>NUCLEOTIDE SEQUENCE</scope>
</reference>
<dbReference type="Pfam" id="PF17759">
    <property type="entry name" value="tRNA_synthFbeta"/>
    <property type="match status" value="1"/>
</dbReference>
<protein>
    <recommendedName>
        <fullName evidence="2">phenylalanine--tRNA ligase</fullName>
        <ecNumber evidence="2">6.1.1.20</ecNumber>
    </recommendedName>
</protein>
<dbReference type="InterPro" id="IPR005146">
    <property type="entry name" value="B3/B4_tRNA-bd"/>
</dbReference>
<proteinExistence type="predicted"/>
<dbReference type="SUPFAM" id="SSF46955">
    <property type="entry name" value="Putative DNA-binding domain"/>
    <property type="match status" value="1"/>
</dbReference>
<dbReference type="GO" id="GO:0000287">
    <property type="term" value="F:magnesium ion binding"/>
    <property type="evidence" value="ECO:0007669"/>
    <property type="project" value="InterPro"/>
</dbReference>
<dbReference type="SUPFAM" id="SSF55681">
    <property type="entry name" value="Class II aaRS and biotin synthetases"/>
    <property type="match status" value="1"/>
</dbReference>
<evidence type="ECO:0000256" key="2">
    <source>
        <dbReference type="ARBA" id="ARBA00012814"/>
    </source>
</evidence>
<comment type="cofactor">
    <cofactor evidence="1">
        <name>Mg(2+)</name>
        <dbReference type="ChEBI" id="CHEBI:18420"/>
    </cofactor>
</comment>
<name>A0A0F8ZL47_9ZZZZ</name>
<comment type="caution">
    <text evidence="12">The sequence shown here is derived from an EMBL/GenBank/DDBJ whole genome shotgun (WGS) entry which is preliminary data.</text>
</comment>
<evidence type="ECO:0000256" key="10">
    <source>
        <dbReference type="ARBA" id="ARBA00023146"/>
    </source>
</evidence>
<evidence type="ECO:0000256" key="1">
    <source>
        <dbReference type="ARBA" id="ARBA00001946"/>
    </source>
</evidence>
<dbReference type="GO" id="GO:0009328">
    <property type="term" value="C:phenylalanine-tRNA ligase complex"/>
    <property type="evidence" value="ECO:0007669"/>
    <property type="project" value="TreeGrafter"/>
</dbReference>
<gene>
    <name evidence="12" type="ORF">LCGC14_3022080</name>
</gene>
<dbReference type="InterPro" id="IPR041616">
    <property type="entry name" value="PheRS_beta_core"/>
</dbReference>
<keyword evidence="3" id="KW-0963">Cytoplasm</keyword>
<evidence type="ECO:0000259" key="11">
    <source>
        <dbReference type="PROSITE" id="PS51483"/>
    </source>
</evidence>
<keyword evidence="4" id="KW-0436">Ligase</keyword>
<feature type="non-terminal residue" evidence="12">
    <location>
        <position position="1"/>
    </location>
</feature>
<dbReference type="SMART" id="SM00874">
    <property type="entry name" value="B5"/>
    <property type="match status" value="1"/>
</dbReference>
<dbReference type="InterPro" id="IPR009061">
    <property type="entry name" value="DNA-bd_dom_put_sf"/>
</dbReference>
<keyword evidence="6" id="KW-0547">Nucleotide-binding</keyword>
<keyword evidence="8" id="KW-0460">Magnesium</keyword>
<dbReference type="Gene3D" id="3.30.56.10">
    <property type="match status" value="1"/>
</dbReference>
<dbReference type="FunFam" id="3.50.40.10:FF:000001">
    <property type="entry name" value="Phenylalanine--tRNA ligase beta subunit"/>
    <property type="match status" value="1"/>
</dbReference>
<feature type="domain" description="B5" evidence="11">
    <location>
        <begin position="186"/>
        <end position="262"/>
    </location>
</feature>
<evidence type="ECO:0000256" key="4">
    <source>
        <dbReference type="ARBA" id="ARBA00022598"/>
    </source>
</evidence>
<dbReference type="GO" id="GO:0005524">
    <property type="term" value="F:ATP binding"/>
    <property type="evidence" value="ECO:0007669"/>
    <property type="project" value="UniProtKB-KW"/>
</dbReference>
<dbReference type="Pfam" id="PF03484">
    <property type="entry name" value="B5"/>
    <property type="match status" value="1"/>
</dbReference>
<dbReference type="AlphaFoldDB" id="A0A0F8ZL47"/>
<dbReference type="InterPro" id="IPR045864">
    <property type="entry name" value="aa-tRNA-synth_II/BPL/LPL"/>
</dbReference>
<dbReference type="SMART" id="SM00873">
    <property type="entry name" value="B3_4"/>
    <property type="match status" value="1"/>
</dbReference>
<dbReference type="PANTHER" id="PTHR10947:SF0">
    <property type="entry name" value="PHENYLALANINE--TRNA LIGASE BETA SUBUNIT"/>
    <property type="match status" value="1"/>
</dbReference>
<dbReference type="PROSITE" id="PS51483">
    <property type="entry name" value="B5"/>
    <property type="match status" value="1"/>
</dbReference>
<keyword evidence="5" id="KW-0479">Metal-binding</keyword>
<dbReference type="PANTHER" id="PTHR10947">
    <property type="entry name" value="PHENYLALANYL-TRNA SYNTHETASE BETA CHAIN AND LEUCINE-RICH REPEAT-CONTAINING PROTEIN 47"/>
    <property type="match status" value="1"/>
</dbReference>
<evidence type="ECO:0000256" key="8">
    <source>
        <dbReference type="ARBA" id="ARBA00022842"/>
    </source>
</evidence>
<dbReference type="GO" id="GO:0003723">
    <property type="term" value="F:RNA binding"/>
    <property type="evidence" value="ECO:0007669"/>
    <property type="project" value="InterPro"/>
</dbReference>
<evidence type="ECO:0000313" key="12">
    <source>
        <dbReference type="EMBL" id="KKK60666.1"/>
    </source>
</evidence>
<dbReference type="InterPro" id="IPR005147">
    <property type="entry name" value="tRNA_synthase_B5-dom"/>
</dbReference>
<dbReference type="EMBL" id="LAZR01062856">
    <property type="protein sequence ID" value="KKK60666.1"/>
    <property type="molecule type" value="Genomic_DNA"/>
</dbReference>